<dbReference type="InterPro" id="IPR053170">
    <property type="entry name" value="Transcription_regulator"/>
</dbReference>
<feature type="transmembrane region" description="Helical" evidence="1">
    <location>
        <begin position="70"/>
        <end position="89"/>
    </location>
</feature>
<dbReference type="Pfam" id="PF04307">
    <property type="entry name" value="YdjM"/>
    <property type="match status" value="1"/>
</dbReference>
<keyword evidence="1" id="KW-0472">Membrane</keyword>
<reference evidence="2 3" key="1">
    <citation type="submission" date="2015-09" db="EMBL/GenBank/DDBJ databases">
        <title>Identification and resolution of microdiversity through metagenomic sequencing of parallel consortia.</title>
        <authorList>
            <person name="Nelson W.C."/>
            <person name="Romine M.F."/>
            <person name="Lindemann S.R."/>
        </authorList>
    </citation>
    <scope>NUCLEOTIDE SEQUENCE [LARGE SCALE GENOMIC DNA]</scope>
    <source>
        <strain evidence="2">Ana</strain>
    </source>
</reference>
<accession>A0A0P8BSA8</accession>
<dbReference type="PANTHER" id="PTHR40031:SF1">
    <property type="entry name" value="MEMBRANE-BOUND METAL-DEPENDENT HYDROLASE"/>
    <property type="match status" value="1"/>
</dbReference>
<feature type="transmembrane region" description="Helical" evidence="1">
    <location>
        <begin position="32"/>
        <end position="50"/>
    </location>
</feature>
<dbReference type="STRING" id="1666911.HLUCCA11_03085"/>
<evidence type="ECO:0000313" key="2">
    <source>
        <dbReference type="EMBL" id="KPQ36913.1"/>
    </source>
</evidence>
<dbReference type="EMBL" id="LJZR01000003">
    <property type="protein sequence ID" value="KPQ36913.1"/>
    <property type="molecule type" value="Genomic_DNA"/>
</dbReference>
<dbReference type="PANTHER" id="PTHR40031">
    <property type="entry name" value="HYPOTHETICAL MEMBRANE SPANNING PROTEIN"/>
    <property type="match status" value="1"/>
</dbReference>
<evidence type="ECO:0000313" key="3">
    <source>
        <dbReference type="Proteomes" id="UP000050465"/>
    </source>
</evidence>
<feature type="transmembrane region" description="Helical" evidence="1">
    <location>
        <begin position="98"/>
        <end position="119"/>
    </location>
</feature>
<sequence>MPSPIAHAITGYALSQLPLTKSTLTVRKAATLPWRLSWISIYGAFISVLPDFDFIPQWITGLRFHRGPSHSLVAALLVSLLISSVVYGIARRASYGKLFVFTFICYIAHLAMDAVTAGGDGMQLLWPLSEQYFRAPFSIFPPVHHSRGFWDASHAVFISVELGYSLMVLYMLSLRKAKGQRSENL</sequence>
<keyword evidence="1" id="KW-0812">Transmembrane</keyword>
<comment type="caution">
    <text evidence="2">The sequence shown here is derived from an EMBL/GenBank/DDBJ whole genome shotgun (WGS) entry which is preliminary data.</text>
</comment>
<dbReference type="InterPro" id="IPR007404">
    <property type="entry name" value="YdjM-like"/>
</dbReference>
<name>A0A0P8BSA8_9CYAN</name>
<keyword evidence="1" id="KW-1133">Transmembrane helix</keyword>
<feature type="transmembrane region" description="Helical" evidence="1">
    <location>
        <begin position="152"/>
        <end position="172"/>
    </location>
</feature>
<proteinExistence type="predicted"/>
<protein>
    <submittedName>
        <fullName evidence="2">Inner membrane protein</fullName>
    </submittedName>
</protein>
<dbReference type="Proteomes" id="UP000050465">
    <property type="component" value="Unassembled WGS sequence"/>
</dbReference>
<evidence type="ECO:0000256" key="1">
    <source>
        <dbReference type="SAM" id="Phobius"/>
    </source>
</evidence>
<organism evidence="2 3">
    <name type="scientific">Phormidesmis priestleyi Ana</name>
    <dbReference type="NCBI Taxonomy" id="1666911"/>
    <lineage>
        <taxon>Bacteria</taxon>
        <taxon>Bacillati</taxon>
        <taxon>Cyanobacteriota</taxon>
        <taxon>Cyanophyceae</taxon>
        <taxon>Leptolyngbyales</taxon>
        <taxon>Leptolyngbyaceae</taxon>
        <taxon>Phormidesmis</taxon>
    </lineage>
</organism>
<dbReference type="AlphaFoldDB" id="A0A0P8BSA8"/>
<gene>
    <name evidence="2" type="ORF">HLUCCA11_03085</name>
</gene>